<evidence type="ECO:0000313" key="8">
    <source>
        <dbReference type="EMBL" id="SUZ52429.1"/>
    </source>
</evidence>
<dbReference type="PANTHER" id="PTHR11361:SF34">
    <property type="entry name" value="DNA MISMATCH REPAIR PROTEIN MSH1, MITOCHONDRIAL"/>
    <property type="match status" value="1"/>
</dbReference>
<dbReference type="SUPFAM" id="SSF55271">
    <property type="entry name" value="DNA repair protein MutS, domain I"/>
    <property type="match status" value="1"/>
</dbReference>
<name>A0A381NDD2_9ZZZZ</name>
<dbReference type="NCBIfam" id="NF003810">
    <property type="entry name" value="PRK05399.1"/>
    <property type="match status" value="1"/>
</dbReference>
<sequence>MSVPQVETPMMRQFNAIKREHPDKLLFYRMGDFYEMFGDDAIVGAKVLQIALTSRDKKKSLPMCGVPYRAYEQYLNKLTSAGYKVAICEQMEDPAKAQGLVARDVVRVVTPGTTVSPQLIDPDRNHYLLAINVVLRSQCLGIAFADLSTGEFEVAEFNLHETHRFYDFLAQLTPQEILLTQSRSEAESLFLEELVQRMTQLLDRENTTDASSAVTLKKEASLAEGQVFPSTGLFNFIDPYHFDKEATERSLKNHFETLNLSGFGVDDLPHGISAAGALLRYLEETQKCDLSHFTALRRHSFEKTMLLDEATVANLELFESQSGVRKHTLFHILNHTQTPMGARLFRQWLRQPLLDVEAINERFDCVEEFRLNFMLCEKFRESLNAIQDLPRIMGRINLPVAGINDLVALRESLEPVQKLPLYLAELQSPLLKEIAEKFDPLTALLALLHRHLLDAPSVKLREGGFMAAGVSAELDELRDISRNSKQFLNEMLVNEREKTGISSLKISYNKVFGYYLEVSNVHKTSVPGNYIRKQTLVNAERYITAELKEFEEKILTAEERIGELEYELFQQLKTEINTNTRRVQQTAQDIAVADTLAGLAYVAEHYHYVRPGLHPLQAPRKLFLKDCRHPVIEQIDLGEVFVPNDLDLAETKCRIMLITGPNMAGKSTYMRQVALNVLMAQCGSFVPAASAELSVVDRIFTRVGASDNLTLGQSTFMLEMNEAAAILNNATDRSLIILDEIGRGTSTFDGISIAWAIVEHLQKLNALTLCATHYHELTALAQELDSVENFSVRVEEEGEQIVFLRKIVAGEADKSYGVQVARLAGLPKSVVKRALDVMEQLEETSMVHHLPIPIDETEKKQELSTEVSDKSNSLWNVSADANPQLSLFPEESLYLDELRKLNLNDMTPMQALNYLHEFTVRLRQE</sequence>
<dbReference type="InterPro" id="IPR007695">
    <property type="entry name" value="DNA_mismatch_repair_MutS-lik_N"/>
</dbReference>
<dbReference type="Gene3D" id="3.40.50.300">
    <property type="entry name" value="P-loop containing nucleotide triphosphate hydrolases"/>
    <property type="match status" value="1"/>
</dbReference>
<dbReference type="FunFam" id="3.40.50.300:FF:000870">
    <property type="entry name" value="MutS protein homolog 4"/>
    <property type="match status" value="1"/>
</dbReference>
<keyword evidence="2" id="KW-0547">Nucleotide-binding</keyword>
<dbReference type="Gene3D" id="1.10.1420.10">
    <property type="match status" value="2"/>
</dbReference>
<dbReference type="Pfam" id="PF00488">
    <property type="entry name" value="MutS_V"/>
    <property type="match status" value="1"/>
</dbReference>
<dbReference type="GO" id="GO:0005829">
    <property type="term" value="C:cytosol"/>
    <property type="evidence" value="ECO:0007669"/>
    <property type="project" value="TreeGrafter"/>
</dbReference>
<keyword evidence="4" id="KW-0067">ATP-binding</keyword>
<dbReference type="FunFam" id="3.40.1170.10:FF:000001">
    <property type="entry name" value="DNA mismatch repair protein MutS"/>
    <property type="match status" value="1"/>
</dbReference>
<evidence type="ECO:0000256" key="6">
    <source>
        <dbReference type="ARBA" id="ARBA00023204"/>
    </source>
</evidence>
<evidence type="ECO:0000256" key="4">
    <source>
        <dbReference type="ARBA" id="ARBA00022840"/>
    </source>
</evidence>
<dbReference type="InterPro" id="IPR045076">
    <property type="entry name" value="MutS"/>
</dbReference>
<evidence type="ECO:0000256" key="3">
    <source>
        <dbReference type="ARBA" id="ARBA00022763"/>
    </source>
</evidence>
<evidence type="ECO:0000256" key="5">
    <source>
        <dbReference type="ARBA" id="ARBA00023125"/>
    </source>
</evidence>
<dbReference type="NCBIfam" id="TIGR01070">
    <property type="entry name" value="mutS1"/>
    <property type="match status" value="1"/>
</dbReference>
<dbReference type="GO" id="GO:0005524">
    <property type="term" value="F:ATP binding"/>
    <property type="evidence" value="ECO:0007669"/>
    <property type="project" value="UniProtKB-KW"/>
</dbReference>
<dbReference type="GO" id="GO:0030983">
    <property type="term" value="F:mismatched DNA binding"/>
    <property type="evidence" value="ECO:0007669"/>
    <property type="project" value="InterPro"/>
</dbReference>
<dbReference type="SUPFAM" id="SSF53150">
    <property type="entry name" value="DNA repair protein MutS, domain II"/>
    <property type="match status" value="1"/>
</dbReference>
<dbReference type="EMBL" id="UINC01000274">
    <property type="protein sequence ID" value="SUZ52429.1"/>
    <property type="molecule type" value="Genomic_DNA"/>
</dbReference>
<dbReference type="InterPro" id="IPR007696">
    <property type="entry name" value="DNA_mismatch_repair_MutS_core"/>
</dbReference>
<dbReference type="SUPFAM" id="SSF48334">
    <property type="entry name" value="DNA repair protein MutS, domain III"/>
    <property type="match status" value="1"/>
</dbReference>
<dbReference type="InterPro" id="IPR036678">
    <property type="entry name" value="MutS_con_dom_sf"/>
</dbReference>
<dbReference type="Pfam" id="PF05192">
    <property type="entry name" value="MutS_III"/>
    <property type="match status" value="1"/>
</dbReference>
<dbReference type="InterPro" id="IPR007861">
    <property type="entry name" value="DNA_mismatch_repair_MutS_clamp"/>
</dbReference>
<dbReference type="AlphaFoldDB" id="A0A381NDD2"/>
<dbReference type="Gene3D" id="3.30.420.110">
    <property type="entry name" value="MutS, connector domain"/>
    <property type="match status" value="1"/>
</dbReference>
<dbReference type="CDD" id="cd03284">
    <property type="entry name" value="ABC_MutS1"/>
    <property type="match status" value="1"/>
</dbReference>
<dbReference type="PANTHER" id="PTHR11361">
    <property type="entry name" value="DNA MISMATCH REPAIR PROTEIN MUTS FAMILY MEMBER"/>
    <property type="match status" value="1"/>
</dbReference>
<evidence type="ECO:0000256" key="2">
    <source>
        <dbReference type="ARBA" id="ARBA00022741"/>
    </source>
</evidence>
<dbReference type="InterPro" id="IPR036187">
    <property type="entry name" value="DNA_mismatch_repair_MutS_sf"/>
</dbReference>
<dbReference type="InterPro" id="IPR016151">
    <property type="entry name" value="DNA_mismatch_repair_MutS_N"/>
</dbReference>
<dbReference type="InterPro" id="IPR007860">
    <property type="entry name" value="DNA_mmatch_repair_MutS_con_dom"/>
</dbReference>
<keyword evidence="3" id="KW-0227">DNA damage</keyword>
<dbReference type="Pfam" id="PF05190">
    <property type="entry name" value="MutS_IV"/>
    <property type="match status" value="1"/>
</dbReference>
<dbReference type="PROSITE" id="PS00486">
    <property type="entry name" value="DNA_MISMATCH_REPAIR_2"/>
    <property type="match status" value="1"/>
</dbReference>
<dbReference type="SMART" id="SM00533">
    <property type="entry name" value="MUTSd"/>
    <property type="match status" value="1"/>
</dbReference>
<comment type="similarity">
    <text evidence="1">Belongs to the DNA mismatch repair MutS family.</text>
</comment>
<dbReference type="PIRSF" id="PIRSF037677">
    <property type="entry name" value="DNA_mis_repair_Msh6"/>
    <property type="match status" value="1"/>
</dbReference>
<protein>
    <recommendedName>
        <fullName evidence="7">DNA mismatch repair proteins mutS family domain-containing protein</fullName>
    </recommendedName>
</protein>
<dbReference type="GO" id="GO:0140664">
    <property type="term" value="F:ATP-dependent DNA damage sensor activity"/>
    <property type="evidence" value="ECO:0007669"/>
    <property type="project" value="InterPro"/>
</dbReference>
<dbReference type="SUPFAM" id="SSF52540">
    <property type="entry name" value="P-loop containing nucleoside triphosphate hydrolases"/>
    <property type="match status" value="1"/>
</dbReference>
<keyword evidence="5" id="KW-0238">DNA-binding</keyword>
<accession>A0A381NDD2</accession>
<organism evidence="8">
    <name type="scientific">marine metagenome</name>
    <dbReference type="NCBI Taxonomy" id="408172"/>
    <lineage>
        <taxon>unclassified sequences</taxon>
        <taxon>metagenomes</taxon>
        <taxon>ecological metagenomes</taxon>
    </lineage>
</organism>
<dbReference type="InterPro" id="IPR005748">
    <property type="entry name" value="DNA_mismatch_repair_MutS"/>
</dbReference>
<proteinExistence type="inferred from homology"/>
<keyword evidence="6" id="KW-0234">DNA repair</keyword>
<dbReference type="SMART" id="SM00534">
    <property type="entry name" value="MUTSac"/>
    <property type="match status" value="1"/>
</dbReference>
<dbReference type="Gene3D" id="3.40.1170.10">
    <property type="entry name" value="DNA repair protein MutS, domain I"/>
    <property type="match status" value="1"/>
</dbReference>
<evidence type="ECO:0000259" key="7">
    <source>
        <dbReference type="PROSITE" id="PS00486"/>
    </source>
</evidence>
<dbReference type="Pfam" id="PF05188">
    <property type="entry name" value="MutS_II"/>
    <property type="match status" value="2"/>
</dbReference>
<gene>
    <name evidence="8" type="ORF">METZ01_LOCUS5283</name>
</gene>
<dbReference type="InterPro" id="IPR027417">
    <property type="entry name" value="P-loop_NTPase"/>
</dbReference>
<reference evidence="8" key="1">
    <citation type="submission" date="2018-05" db="EMBL/GenBank/DDBJ databases">
        <authorList>
            <person name="Lanie J.A."/>
            <person name="Ng W.-L."/>
            <person name="Kazmierczak K.M."/>
            <person name="Andrzejewski T.M."/>
            <person name="Davidsen T.M."/>
            <person name="Wayne K.J."/>
            <person name="Tettelin H."/>
            <person name="Glass J.I."/>
            <person name="Rusch D."/>
            <person name="Podicherti R."/>
            <person name="Tsui H.-C.T."/>
            <person name="Winkler M.E."/>
        </authorList>
    </citation>
    <scope>NUCLEOTIDE SEQUENCE</scope>
</reference>
<dbReference type="GO" id="GO:0006298">
    <property type="term" value="P:mismatch repair"/>
    <property type="evidence" value="ECO:0007669"/>
    <property type="project" value="InterPro"/>
</dbReference>
<feature type="domain" description="DNA mismatch repair proteins mutS family" evidence="7">
    <location>
        <begin position="734"/>
        <end position="750"/>
    </location>
</feature>
<dbReference type="HAMAP" id="MF_00096">
    <property type="entry name" value="MutS"/>
    <property type="match status" value="1"/>
</dbReference>
<dbReference type="InterPro" id="IPR017261">
    <property type="entry name" value="DNA_mismatch_repair_MutS/MSH"/>
</dbReference>
<evidence type="ECO:0000256" key="1">
    <source>
        <dbReference type="ARBA" id="ARBA00006271"/>
    </source>
</evidence>
<dbReference type="Pfam" id="PF01624">
    <property type="entry name" value="MutS_I"/>
    <property type="match status" value="1"/>
</dbReference>
<dbReference type="InterPro" id="IPR000432">
    <property type="entry name" value="DNA_mismatch_repair_MutS_C"/>
</dbReference>